<proteinExistence type="predicted"/>
<feature type="region of interest" description="Disordered" evidence="1">
    <location>
        <begin position="67"/>
        <end position="92"/>
    </location>
</feature>
<feature type="chain" id="PRO_5044022434" description="Secreted protein" evidence="2">
    <location>
        <begin position="17"/>
        <end position="92"/>
    </location>
</feature>
<evidence type="ECO:0008006" key="5">
    <source>
        <dbReference type="Google" id="ProtNLM"/>
    </source>
</evidence>
<sequence>MWPYCTSLLFFTPVSSLSLMGVDAMLNGAVDLVFVGEEVQACDPEDVVVASSVSSICISTISQLKSAKTNENNKSKVGPTLSPSIGEPGEGS</sequence>
<reference evidence="3 4" key="1">
    <citation type="journal article" date="2021" name="Elife">
        <title>Chloroplast acquisition without the gene transfer in kleptoplastic sea slugs, Plakobranchus ocellatus.</title>
        <authorList>
            <person name="Maeda T."/>
            <person name="Takahashi S."/>
            <person name="Yoshida T."/>
            <person name="Shimamura S."/>
            <person name="Takaki Y."/>
            <person name="Nagai Y."/>
            <person name="Toyoda A."/>
            <person name="Suzuki Y."/>
            <person name="Arimoto A."/>
            <person name="Ishii H."/>
            <person name="Satoh N."/>
            <person name="Nishiyama T."/>
            <person name="Hasebe M."/>
            <person name="Maruyama T."/>
            <person name="Minagawa J."/>
            <person name="Obokata J."/>
            <person name="Shigenobu S."/>
        </authorList>
    </citation>
    <scope>NUCLEOTIDE SEQUENCE [LARGE SCALE GENOMIC DNA]</scope>
</reference>
<comment type="caution">
    <text evidence="3">The sequence shown here is derived from an EMBL/GenBank/DDBJ whole genome shotgun (WGS) entry which is preliminary data.</text>
</comment>
<name>A0AAV3ZUG2_9GAST</name>
<organism evidence="3 4">
    <name type="scientific">Plakobranchus ocellatus</name>
    <dbReference type="NCBI Taxonomy" id="259542"/>
    <lineage>
        <taxon>Eukaryota</taxon>
        <taxon>Metazoa</taxon>
        <taxon>Spiralia</taxon>
        <taxon>Lophotrochozoa</taxon>
        <taxon>Mollusca</taxon>
        <taxon>Gastropoda</taxon>
        <taxon>Heterobranchia</taxon>
        <taxon>Euthyneura</taxon>
        <taxon>Panpulmonata</taxon>
        <taxon>Sacoglossa</taxon>
        <taxon>Placobranchoidea</taxon>
        <taxon>Plakobranchidae</taxon>
        <taxon>Plakobranchus</taxon>
    </lineage>
</organism>
<dbReference type="EMBL" id="BLXT01003614">
    <property type="protein sequence ID" value="GFO02621.1"/>
    <property type="molecule type" value="Genomic_DNA"/>
</dbReference>
<protein>
    <recommendedName>
        <fullName evidence="5">Secreted protein</fullName>
    </recommendedName>
</protein>
<keyword evidence="4" id="KW-1185">Reference proteome</keyword>
<evidence type="ECO:0000256" key="1">
    <source>
        <dbReference type="SAM" id="MobiDB-lite"/>
    </source>
</evidence>
<feature type="signal peptide" evidence="2">
    <location>
        <begin position="1"/>
        <end position="16"/>
    </location>
</feature>
<dbReference type="Proteomes" id="UP000735302">
    <property type="component" value="Unassembled WGS sequence"/>
</dbReference>
<evidence type="ECO:0000313" key="4">
    <source>
        <dbReference type="Proteomes" id="UP000735302"/>
    </source>
</evidence>
<gene>
    <name evidence="3" type="ORF">PoB_002912600</name>
</gene>
<evidence type="ECO:0000256" key="2">
    <source>
        <dbReference type="SAM" id="SignalP"/>
    </source>
</evidence>
<keyword evidence="2" id="KW-0732">Signal</keyword>
<dbReference type="AlphaFoldDB" id="A0AAV3ZUG2"/>
<accession>A0AAV3ZUG2</accession>
<evidence type="ECO:0000313" key="3">
    <source>
        <dbReference type="EMBL" id="GFO02621.1"/>
    </source>
</evidence>